<name>A0ABD3N7M3_9STRA</name>
<feature type="region of interest" description="Disordered" evidence="1">
    <location>
        <begin position="45"/>
        <end position="144"/>
    </location>
</feature>
<feature type="compositionally biased region" description="Polar residues" evidence="1">
    <location>
        <begin position="343"/>
        <end position="353"/>
    </location>
</feature>
<feature type="compositionally biased region" description="Low complexity" evidence="1">
    <location>
        <begin position="744"/>
        <end position="760"/>
    </location>
</feature>
<organism evidence="3 4">
    <name type="scientific">Cyclotella atomus</name>
    <dbReference type="NCBI Taxonomy" id="382360"/>
    <lineage>
        <taxon>Eukaryota</taxon>
        <taxon>Sar</taxon>
        <taxon>Stramenopiles</taxon>
        <taxon>Ochrophyta</taxon>
        <taxon>Bacillariophyta</taxon>
        <taxon>Coscinodiscophyceae</taxon>
        <taxon>Thalassiosirophycidae</taxon>
        <taxon>Stephanodiscales</taxon>
        <taxon>Stephanodiscaceae</taxon>
        <taxon>Cyclotella</taxon>
    </lineage>
</organism>
<proteinExistence type="predicted"/>
<sequence length="774" mass="85796">MLSSIRSVFIATSLCTLTPVTSYPIKHKDAHALSMASIPEVIASAGGKSSKADPESSDPVSKSSKEGSKSTTLPTNGPTPLPNENGQDEDNQDENTNDETNGKSSKTNPKTPKEDSGSKSGKDKSKTTRPTKKPTRSPSTSPTAWTICSTVSCEANDSCDLVDGTCKSDEMLVPVISVIDEDDDYYNAEDDWATFRAKYPDRPFCLLIPKGWWGNVIIPPEAQSDPKFQAHVIGREDLTLDDWFSWDDDSNVTTGSWFELCGLDKLSATTVRSVGISVDQSGSMTKSSVEESYNQFIQDAAAAKLTICEVVGGYEDWITPFDTSLTVEGGQCIQAELYESTNRPTWSPTVTRQPSTGWPTWTSTTNSSTLPLKRNICLRKSDPYRTCFQRWVDPSNNLEVDTILREEYNKGALNQCGDYTPEWNESFIEPYTAPYVAEDEVLTNGTAYLSIMTDNLLGKSLSCQSLIDVEEVLLHWLDDNVGGPESFQPVCAFIDDYVVQWLYGNVTSGNKSESVSEVTALKIDFVYATKKSWLNETFSETGYSLLGAKESCGQKKQQECCSVDAMNFITEEEKKAIKKSCKDAGCNKCSTGKRRTRRRLEHQINRELKLIEGNLTGTELLDAIKKYTDLDAVSTGAILDATNLTSIAICTASRHNYTEYYGGYYIKCEDYDNAQCEINDYLMVQANRENFCREPPSPTASPRPSSSTYPTYKWTPFPAWAPYPTWKPTSSRQPTQSPYPTPNPTLSTSPTITSSPTLPRSCYYSGHETYDSSW</sequence>
<protein>
    <submittedName>
        <fullName evidence="3">Uncharacterized protein</fullName>
    </submittedName>
</protein>
<dbReference type="Proteomes" id="UP001530400">
    <property type="component" value="Unassembled WGS sequence"/>
</dbReference>
<evidence type="ECO:0000313" key="3">
    <source>
        <dbReference type="EMBL" id="KAL3771902.1"/>
    </source>
</evidence>
<reference evidence="3 4" key="1">
    <citation type="submission" date="2024-10" db="EMBL/GenBank/DDBJ databases">
        <title>Updated reference genomes for cyclostephanoid diatoms.</title>
        <authorList>
            <person name="Roberts W.R."/>
            <person name="Alverson A.J."/>
        </authorList>
    </citation>
    <scope>NUCLEOTIDE SEQUENCE [LARGE SCALE GENOMIC DNA]</scope>
    <source>
        <strain evidence="3 4">AJA010-31</strain>
    </source>
</reference>
<evidence type="ECO:0000256" key="2">
    <source>
        <dbReference type="SAM" id="SignalP"/>
    </source>
</evidence>
<feature type="chain" id="PRO_5044839667" evidence="2">
    <location>
        <begin position="23"/>
        <end position="774"/>
    </location>
</feature>
<keyword evidence="4" id="KW-1185">Reference proteome</keyword>
<dbReference type="EMBL" id="JALLPJ020001278">
    <property type="protein sequence ID" value="KAL3771902.1"/>
    <property type="molecule type" value="Genomic_DNA"/>
</dbReference>
<accession>A0ABD3N7M3</accession>
<feature type="region of interest" description="Disordered" evidence="1">
    <location>
        <begin position="343"/>
        <end position="364"/>
    </location>
</feature>
<evidence type="ECO:0000313" key="4">
    <source>
        <dbReference type="Proteomes" id="UP001530400"/>
    </source>
</evidence>
<dbReference type="AlphaFoldDB" id="A0ABD3N7M3"/>
<evidence type="ECO:0000256" key="1">
    <source>
        <dbReference type="SAM" id="MobiDB-lite"/>
    </source>
</evidence>
<feature type="compositionally biased region" description="Acidic residues" evidence="1">
    <location>
        <begin position="86"/>
        <end position="97"/>
    </location>
</feature>
<feature type="signal peptide" evidence="2">
    <location>
        <begin position="1"/>
        <end position="22"/>
    </location>
</feature>
<feature type="compositionally biased region" description="Low complexity" evidence="1">
    <location>
        <begin position="69"/>
        <end position="85"/>
    </location>
</feature>
<gene>
    <name evidence="3" type="ORF">ACHAWO_010429</name>
</gene>
<keyword evidence="2" id="KW-0732">Signal</keyword>
<feature type="compositionally biased region" description="Basic and acidic residues" evidence="1">
    <location>
        <begin position="111"/>
        <end position="126"/>
    </location>
</feature>
<feature type="compositionally biased region" description="Low complexity" evidence="1">
    <location>
        <begin position="354"/>
        <end position="364"/>
    </location>
</feature>
<feature type="region of interest" description="Disordered" evidence="1">
    <location>
        <begin position="728"/>
        <end position="760"/>
    </location>
</feature>
<comment type="caution">
    <text evidence="3">The sequence shown here is derived from an EMBL/GenBank/DDBJ whole genome shotgun (WGS) entry which is preliminary data.</text>
</comment>